<evidence type="ECO:0000256" key="4">
    <source>
        <dbReference type="PROSITE-ProRule" id="PRU00433"/>
    </source>
</evidence>
<keyword evidence="8" id="KW-0560">Oxidoreductase</keyword>
<dbReference type="InterPro" id="IPR009056">
    <property type="entry name" value="Cyt_c-like_dom"/>
</dbReference>
<dbReference type="GO" id="GO:0020037">
    <property type="term" value="F:heme binding"/>
    <property type="evidence" value="ECO:0007669"/>
    <property type="project" value="InterPro"/>
</dbReference>
<dbReference type="Pfam" id="PF00034">
    <property type="entry name" value="Cytochrom_C"/>
    <property type="match status" value="1"/>
</dbReference>
<evidence type="ECO:0000259" key="7">
    <source>
        <dbReference type="PROSITE" id="PS51007"/>
    </source>
</evidence>
<feature type="transmembrane region" description="Helical" evidence="6">
    <location>
        <begin position="30"/>
        <end position="49"/>
    </location>
</feature>
<keyword evidence="1 4" id="KW-0349">Heme</keyword>
<evidence type="ECO:0000256" key="1">
    <source>
        <dbReference type="ARBA" id="ARBA00022617"/>
    </source>
</evidence>
<keyword evidence="6" id="KW-0812">Transmembrane</keyword>
<proteinExistence type="predicted"/>
<feature type="compositionally biased region" description="Basic and acidic residues" evidence="5">
    <location>
        <begin position="202"/>
        <end position="212"/>
    </location>
</feature>
<dbReference type="EC" id="1.9.3.1" evidence="8"/>
<evidence type="ECO:0000313" key="8">
    <source>
        <dbReference type="EMBL" id="CAA9227021.1"/>
    </source>
</evidence>
<feature type="domain" description="Cytochrome c" evidence="7">
    <location>
        <begin position="86"/>
        <end position="177"/>
    </location>
</feature>
<dbReference type="EMBL" id="CADCTA010000047">
    <property type="protein sequence ID" value="CAA9227021.1"/>
    <property type="molecule type" value="Genomic_DNA"/>
</dbReference>
<dbReference type="PROSITE" id="PS51007">
    <property type="entry name" value="CYTC"/>
    <property type="match status" value="1"/>
</dbReference>
<protein>
    <submittedName>
        <fullName evidence="8">Cytochrome C oxidase, cbb3-type, subunit III</fullName>
        <ecNumber evidence="8">1.9.3.1</ecNumber>
    </submittedName>
</protein>
<keyword evidence="6" id="KW-0472">Membrane</keyword>
<dbReference type="InterPro" id="IPR051459">
    <property type="entry name" value="Cytochrome_c-type_DH"/>
</dbReference>
<dbReference type="AlphaFoldDB" id="A0A6J4HKJ3"/>
<keyword evidence="3 4" id="KW-0408">Iron</keyword>
<evidence type="ECO:0000256" key="3">
    <source>
        <dbReference type="ARBA" id="ARBA00023004"/>
    </source>
</evidence>
<dbReference type="PANTHER" id="PTHR35008:SF8">
    <property type="entry name" value="ALCOHOL DEHYDROGENASE CYTOCHROME C SUBUNIT"/>
    <property type="match status" value="1"/>
</dbReference>
<dbReference type="GO" id="GO:0009055">
    <property type="term" value="F:electron transfer activity"/>
    <property type="evidence" value="ECO:0007669"/>
    <property type="project" value="InterPro"/>
</dbReference>
<reference evidence="8" key="1">
    <citation type="submission" date="2020-02" db="EMBL/GenBank/DDBJ databases">
        <authorList>
            <person name="Meier V. D."/>
        </authorList>
    </citation>
    <scope>NUCLEOTIDE SEQUENCE</scope>
    <source>
        <strain evidence="8">AVDCRST_MAG42</strain>
    </source>
</reference>
<dbReference type="GO" id="GO:0016491">
    <property type="term" value="F:oxidoreductase activity"/>
    <property type="evidence" value="ECO:0007669"/>
    <property type="project" value="UniProtKB-KW"/>
</dbReference>
<evidence type="ECO:0000256" key="6">
    <source>
        <dbReference type="SAM" id="Phobius"/>
    </source>
</evidence>
<accession>A0A6J4HKJ3</accession>
<organism evidence="8">
    <name type="scientific">uncultured Chthoniobacterales bacterium</name>
    <dbReference type="NCBI Taxonomy" id="1836801"/>
    <lineage>
        <taxon>Bacteria</taxon>
        <taxon>Pseudomonadati</taxon>
        <taxon>Verrucomicrobiota</taxon>
        <taxon>Spartobacteria</taxon>
        <taxon>Chthoniobacterales</taxon>
        <taxon>environmental samples</taxon>
    </lineage>
</organism>
<feature type="region of interest" description="Disordered" evidence="5">
    <location>
        <begin position="202"/>
        <end position="237"/>
    </location>
</feature>
<sequence>MDYGETEDVQQVHAAIQREKTEPRVGLEPLSIWLIGIYGLAIFFGGAYLGRFSGSFQADGLDPQADMAAAVKGAGAGGPTVVAELGPVERGKKVYSANCATCHQANGEGVAGQYPPLAQSEWVLGSTKRLGMILLKGAEGPMTVKGAQYGSAVMQPWEKTLNDQKIADVLTYIRQEWGNKAGSVAPEGIAALRKEIAGRTASYREPDLKAVPDDAGLPGDNQPPAAAGGAPPPAAAP</sequence>
<dbReference type="GO" id="GO:0046872">
    <property type="term" value="F:metal ion binding"/>
    <property type="evidence" value="ECO:0007669"/>
    <property type="project" value="UniProtKB-KW"/>
</dbReference>
<gene>
    <name evidence="8" type="ORF">AVDCRST_MAG42-910</name>
</gene>
<dbReference type="Gene3D" id="1.10.760.10">
    <property type="entry name" value="Cytochrome c-like domain"/>
    <property type="match status" value="1"/>
</dbReference>
<keyword evidence="6" id="KW-1133">Transmembrane helix</keyword>
<dbReference type="InterPro" id="IPR036909">
    <property type="entry name" value="Cyt_c-like_dom_sf"/>
</dbReference>
<evidence type="ECO:0000256" key="5">
    <source>
        <dbReference type="SAM" id="MobiDB-lite"/>
    </source>
</evidence>
<dbReference type="SUPFAM" id="SSF46626">
    <property type="entry name" value="Cytochrome c"/>
    <property type="match status" value="1"/>
</dbReference>
<name>A0A6J4HKJ3_9BACT</name>
<dbReference type="PANTHER" id="PTHR35008">
    <property type="entry name" value="BLL4482 PROTEIN-RELATED"/>
    <property type="match status" value="1"/>
</dbReference>
<evidence type="ECO:0000256" key="2">
    <source>
        <dbReference type="ARBA" id="ARBA00022723"/>
    </source>
</evidence>
<keyword evidence="2 4" id="KW-0479">Metal-binding</keyword>